<dbReference type="Pfam" id="PF03023">
    <property type="entry name" value="MurJ"/>
    <property type="match status" value="1"/>
</dbReference>
<dbReference type="InterPro" id="IPR004268">
    <property type="entry name" value="MurJ"/>
</dbReference>
<feature type="transmembrane region" description="Helical" evidence="8">
    <location>
        <begin position="173"/>
        <end position="193"/>
    </location>
</feature>
<keyword evidence="7 8" id="KW-0472">Membrane</keyword>
<dbReference type="GO" id="GO:0009252">
    <property type="term" value="P:peptidoglycan biosynthetic process"/>
    <property type="evidence" value="ECO:0007669"/>
    <property type="project" value="UniProtKB-KW"/>
</dbReference>
<evidence type="ECO:0000256" key="7">
    <source>
        <dbReference type="ARBA" id="ARBA00023136"/>
    </source>
</evidence>
<keyword evidence="4" id="KW-0133">Cell shape</keyword>
<reference evidence="9" key="4">
    <citation type="submission" date="2023-12" db="EMBL/GenBank/DDBJ databases">
        <authorList>
            <person name="Sun Q."/>
            <person name="Inoue M."/>
        </authorList>
    </citation>
    <scope>NUCLEOTIDE SEQUENCE</scope>
    <source>
        <strain evidence="9">JCM 10664</strain>
    </source>
</reference>
<feature type="transmembrane region" description="Helical" evidence="8">
    <location>
        <begin position="498"/>
        <end position="523"/>
    </location>
</feature>
<keyword evidence="6 8" id="KW-1133">Transmembrane helix</keyword>
<feature type="transmembrane region" description="Helical" evidence="8">
    <location>
        <begin position="471"/>
        <end position="492"/>
    </location>
</feature>
<feature type="transmembrane region" description="Helical" evidence="8">
    <location>
        <begin position="334"/>
        <end position="357"/>
    </location>
</feature>
<feature type="transmembrane region" description="Helical" evidence="8">
    <location>
        <begin position="94"/>
        <end position="118"/>
    </location>
</feature>
<dbReference type="PRINTS" id="PR01806">
    <property type="entry name" value="VIRFACTRMVIN"/>
</dbReference>
<feature type="transmembrane region" description="Helical" evidence="8">
    <location>
        <begin position="247"/>
        <end position="273"/>
    </location>
</feature>
<reference evidence="10" key="3">
    <citation type="submission" date="2020-09" db="EMBL/GenBank/DDBJ databases">
        <authorList>
            <person name="Sun Q."/>
            <person name="Zhou Y."/>
        </authorList>
    </citation>
    <scope>NUCLEOTIDE SEQUENCE</scope>
    <source>
        <strain evidence="10">CGMCC 4.7206</strain>
    </source>
</reference>
<dbReference type="Proteomes" id="UP000597989">
    <property type="component" value="Unassembled WGS sequence"/>
</dbReference>
<evidence type="ECO:0000313" key="12">
    <source>
        <dbReference type="Proteomes" id="UP001500220"/>
    </source>
</evidence>
<name>A0A917JYP6_9PSEU</name>
<comment type="caution">
    <text evidence="10">The sequence shown here is derived from an EMBL/GenBank/DDBJ whole genome shotgun (WGS) entry which is preliminary data.</text>
</comment>
<reference evidence="9 12" key="2">
    <citation type="journal article" date="2019" name="Int. J. Syst. Evol. Microbiol.">
        <title>The Global Catalogue of Microorganisms (GCM) 10K type strain sequencing project: providing services to taxonomists for standard genome sequencing and annotation.</title>
        <authorList>
            <consortium name="The Broad Institute Genomics Platform"/>
            <consortium name="The Broad Institute Genome Sequencing Center for Infectious Disease"/>
            <person name="Wu L."/>
            <person name="Ma J."/>
        </authorList>
    </citation>
    <scope>NUCLEOTIDE SEQUENCE [LARGE SCALE GENOMIC DNA]</scope>
    <source>
        <strain evidence="9 12">JCM 10664</strain>
    </source>
</reference>
<dbReference type="InterPro" id="IPR051050">
    <property type="entry name" value="Lipid_II_flippase_MurJ/MviN"/>
</dbReference>
<evidence type="ECO:0000256" key="2">
    <source>
        <dbReference type="ARBA" id="ARBA00022475"/>
    </source>
</evidence>
<dbReference type="CDD" id="cd13123">
    <property type="entry name" value="MATE_MurJ_like"/>
    <property type="match status" value="1"/>
</dbReference>
<gene>
    <name evidence="10" type="primary">mviN</name>
    <name evidence="9" type="synonym">murJ_2</name>
    <name evidence="9" type="ORF">GCM10009545_34760</name>
    <name evidence="10" type="ORF">GCM10011581_30160</name>
</gene>
<keyword evidence="5" id="KW-0573">Peptidoglycan synthesis</keyword>
<dbReference type="EMBL" id="BMMT01000010">
    <property type="protein sequence ID" value="GGI91110.1"/>
    <property type="molecule type" value="Genomic_DNA"/>
</dbReference>
<organism evidence="10 11">
    <name type="scientific">Saccharopolyspora thermophila</name>
    <dbReference type="NCBI Taxonomy" id="89367"/>
    <lineage>
        <taxon>Bacteria</taxon>
        <taxon>Bacillati</taxon>
        <taxon>Actinomycetota</taxon>
        <taxon>Actinomycetes</taxon>
        <taxon>Pseudonocardiales</taxon>
        <taxon>Pseudonocardiaceae</taxon>
        <taxon>Saccharopolyspora</taxon>
    </lineage>
</organism>
<feature type="transmembrane region" description="Helical" evidence="8">
    <location>
        <begin position="429"/>
        <end position="451"/>
    </location>
</feature>
<feature type="transmembrane region" description="Helical" evidence="8">
    <location>
        <begin position="205"/>
        <end position="227"/>
    </location>
</feature>
<evidence type="ECO:0000256" key="6">
    <source>
        <dbReference type="ARBA" id="ARBA00022989"/>
    </source>
</evidence>
<dbReference type="GO" id="GO:0008360">
    <property type="term" value="P:regulation of cell shape"/>
    <property type="evidence" value="ECO:0007669"/>
    <property type="project" value="UniProtKB-KW"/>
</dbReference>
<evidence type="ECO:0000256" key="4">
    <source>
        <dbReference type="ARBA" id="ARBA00022960"/>
    </source>
</evidence>
<feature type="transmembrane region" description="Helical" evidence="8">
    <location>
        <begin position="369"/>
        <end position="391"/>
    </location>
</feature>
<proteinExistence type="predicted"/>
<evidence type="ECO:0000256" key="8">
    <source>
        <dbReference type="SAM" id="Phobius"/>
    </source>
</evidence>
<dbReference type="PANTHER" id="PTHR47019">
    <property type="entry name" value="LIPID II FLIPPASE MURJ"/>
    <property type="match status" value="1"/>
</dbReference>
<evidence type="ECO:0000313" key="11">
    <source>
        <dbReference type="Proteomes" id="UP000597989"/>
    </source>
</evidence>
<feature type="transmembrane region" description="Helical" evidence="8">
    <location>
        <begin position="403"/>
        <end position="423"/>
    </location>
</feature>
<evidence type="ECO:0000256" key="5">
    <source>
        <dbReference type="ARBA" id="ARBA00022984"/>
    </source>
</evidence>
<feature type="transmembrane region" description="Helical" evidence="8">
    <location>
        <begin position="285"/>
        <end position="305"/>
    </location>
</feature>
<dbReference type="GO" id="GO:0034204">
    <property type="term" value="P:lipid translocation"/>
    <property type="evidence" value="ECO:0007669"/>
    <property type="project" value="TreeGrafter"/>
</dbReference>
<sequence length="542" mass="56443">MVDQAEPGVRGTSLARASSAMAVATAVSRVSGLLAKVLLVAVLGLGVVNDSYTVANTLPTVVNELLLGGVLTSIAVPLLVRAQQEGERQGESYAQWMITMGVALLVVATTVAVAAAPLLTHLYLGPDTRANAALTTAFAYLMLPGIVCYGLSALLQAVLNVRGVFASPAWAPVVNNLVVIVAVAGYALVPGEISTDPVRMGEPKLLVLGVGTALGIAAQAAIMAVSLRRTGFRFRWRWGWDRRLSEFGGLAGWVVLYTVLSQVGMVVIIRVAGQGTAGSVATFTYAWLLSQVPYGVLGVSLLTALMPRISRAAAVGDAPRFVADLSLGTRMSAVLLLPVSGLLVVAGSPIGVAFFSIGASDVAAADRLGWALAAAAVGVVPFAITMLQLRAFYALTDARTPTWINLVMVAVRSALCYVALAVLDPRDLVIGVTAAMSLSFVVGAVVGQLWLRWRVGRLRSWHTLGGILRTLTATLLGCGCSVAAVGALRGAFGPFDPLAGAWISLGVHGIVVLVVSFGVLALVRAPELEPALLRMARIVRRR</sequence>
<feature type="transmembrane region" description="Helical" evidence="8">
    <location>
        <begin position="20"/>
        <end position="45"/>
    </location>
</feature>
<dbReference type="Proteomes" id="UP001500220">
    <property type="component" value="Unassembled WGS sequence"/>
</dbReference>
<dbReference type="GO" id="GO:0005886">
    <property type="term" value="C:plasma membrane"/>
    <property type="evidence" value="ECO:0007669"/>
    <property type="project" value="UniProtKB-SubCell"/>
</dbReference>
<dbReference type="PANTHER" id="PTHR47019:SF1">
    <property type="entry name" value="LIPID II FLIPPASE MURJ"/>
    <property type="match status" value="1"/>
</dbReference>
<dbReference type="EMBL" id="BAAAHC010000013">
    <property type="protein sequence ID" value="GAA0529407.1"/>
    <property type="molecule type" value="Genomic_DNA"/>
</dbReference>
<evidence type="ECO:0000313" key="9">
    <source>
        <dbReference type="EMBL" id="GAA0529407.1"/>
    </source>
</evidence>
<feature type="transmembrane region" description="Helical" evidence="8">
    <location>
        <begin position="138"/>
        <end position="161"/>
    </location>
</feature>
<comment type="subcellular location">
    <subcellularLocation>
        <location evidence="1">Cell membrane</location>
        <topology evidence="1">Multi-pass membrane protein</topology>
    </subcellularLocation>
</comment>
<keyword evidence="12" id="KW-1185">Reference proteome</keyword>
<evidence type="ECO:0000256" key="1">
    <source>
        <dbReference type="ARBA" id="ARBA00004651"/>
    </source>
</evidence>
<keyword evidence="3 8" id="KW-0812">Transmembrane</keyword>
<accession>A0A917JYP6</accession>
<dbReference type="RefSeq" id="WP_188988088.1">
    <property type="nucleotide sequence ID" value="NZ_BAAAHC010000013.1"/>
</dbReference>
<dbReference type="GO" id="GO:0015648">
    <property type="term" value="F:lipid-linked peptidoglycan transporter activity"/>
    <property type="evidence" value="ECO:0007669"/>
    <property type="project" value="TreeGrafter"/>
</dbReference>
<dbReference type="AlphaFoldDB" id="A0A917JYP6"/>
<feature type="transmembrane region" description="Helical" evidence="8">
    <location>
        <begin position="65"/>
        <end position="82"/>
    </location>
</feature>
<keyword evidence="2" id="KW-1003">Cell membrane</keyword>
<evidence type="ECO:0000256" key="3">
    <source>
        <dbReference type="ARBA" id="ARBA00022692"/>
    </source>
</evidence>
<protein>
    <submittedName>
        <fullName evidence="10">Lipid II flippase MurJ</fullName>
    </submittedName>
    <submittedName>
        <fullName evidence="9">Murein biosynthesis integral membrane protein MurJ</fullName>
    </submittedName>
</protein>
<reference evidence="10 11" key="1">
    <citation type="journal article" date="2014" name="Int. J. Syst. Evol. Microbiol.">
        <title>Complete genome sequence of Corynebacterium casei LMG S-19264T (=DSM 44701T), isolated from a smear-ripened cheese.</title>
        <authorList>
            <consortium name="US DOE Joint Genome Institute (JGI-PGF)"/>
            <person name="Walter F."/>
            <person name="Albersmeier A."/>
            <person name="Kalinowski J."/>
            <person name="Ruckert C."/>
        </authorList>
    </citation>
    <scope>NUCLEOTIDE SEQUENCE [LARGE SCALE GENOMIC DNA]</scope>
    <source>
        <strain evidence="10 11">CGMCC 4.7206</strain>
    </source>
</reference>
<evidence type="ECO:0000313" key="10">
    <source>
        <dbReference type="EMBL" id="GGI91110.1"/>
    </source>
</evidence>